<feature type="domain" description="Rap1a immunity protein" evidence="2">
    <location>
        <begin position="22"/>
        <end position="117"/>
    </location>
</feature>
<evidence type="ECO:0000313" key="4">
    <source>
        <dbReference type="Proteomes" id="UP001605250"/>
    </source>
</evidence>
<dbReference type="EMBL" id="JBGCUC010000009">
    <property type="protein sequence ID" value="MFG6076998.1"/>
    <property type="molecule type" value="Genomic_DNA"/>
</dbReference>
<dbReference type="PROSITE" id="PS51257">
    <property type="entry name" value="PROKAR_LIPOPROTEIN"/>
    <property type="match status" value="1"/>
</dbReference>
<dbReference type="RefSeq" id="WP_394149089.1">
    <property type="nucleotide sequence ID" value="NZ_JBGCUC010000009.1"/>
</dbReference>
<dbReference type="Gene3D" id="1.10.890.40">
    <property type="match status" value="1"/>
</dbReference>
<evidence type="ECO:0000259" key="2">
    <source>
        <dbReference type="Pfam" id="PF18602"/>
    </source>
</evidence>
<protein>
    <submittedName>
        <fullName evidence="3">Rap1a/Tai family immunity protein</fullName>
    </submittedName>
</protein>
<dbReference type="InterPro" id="IPR041238">
    <property type="entry name" value="Rap1a"/>
</dbReference>
<keyword evidence="4" id="KW-1185">Reference proteome</keyword>
<feature type="signal peptide" evidence="1">
    <location>
        <begin position="1"/>
        <end position="19"/>
    </location>
</feature>
<evidence type="ECO:0000313" key="3">
    <source>
        <dbReference type="EMBL" id="MFG6076998.1"/>
    </source>
</evidence>
<evidence type="ECO:0000256" key="1">
    <source>
        <dbReference type="SAM" id="SignalP"/>
    </source>
</evidence>
<feature type="chain" id="PRO_5045734138" evidence="1">
    <location>
        <begin position="20"/>
        <end position="119"/>
    </location>
</feature>
<comment type="caution">
    <text evidence="3">The sequence shown here is derived from an EMBL/GenBank/DDBJ whole genome shotgun (WGS) entry which is preliminary data.</text>
</comment>
<reference evidence="3 4" key="1">
    <citation type="submission" date="2024-07" db="EMBL/GenBank/DDBJ databases">
        <title>Novel bacterial strain Erwinia sp. OPT-41 promoting growth of various crops.</title>
        <authorList>
            <person name="Egorshina A."/>
            <person name="Lukyantsev M.A."/>
            <person name="Golubev S.N."/>
            <person name="Muratova A.Y."/>
            <person name="Bulygina E.A."/>
        </authorList>
    </citation>
    <scope>NUCLEOTIDE SEQUENCE [LARGE SCALE GENOMIC DNA]</scope>
    <source>
        <strain evidence="3 4">OPT-41</strain>
    </source>
</reference>
<proteinExistence type="predicted"/>
<accession>A0ABW7CL90</accession>
<keyword evidence="1" id="KW-0732">Signal</keyword>
<organism evidence="3 4">
    <name type="scientific">Erwinia plantamica</name>
    <dbReference type="NCBI Taxonomy" id="3237104"/>
    <lineage>
        <taxon>Bacteria</taxon>
        <taxon>Pseudomonadati</taxon>
        <taxon>Pseudomonadota</taxon>
        <taxon>Gammaproteobacteria</taxon>
        <taxon>Enterobacterales</taxon>
        <taxon>Erwiniaceae</taxon>
        <taxon>Erwinia</taxon>
    </lineage>
</organism>
<gene>
    <name evidence="3" type="ORF">AB3U87_11580</name>
</gene>
<dbReference type="Proteomes" id="UP001605250">
    <property type="component" value="Unassembled WGS sequence"/>
</dbReference>
<sequence>MKFKYLMFFLIIMSCNTYAFNTGQDLAKAAVMYDIWKQSGKKIDGTQGSYQAVMYQFYVDGAVSALHSTRQVCLPDGKSMYEIDDEVLRYIDNNIGSIKKLSGALAVTTALKNSYPCSN</sequence>
<dbReference type="Pfam" id="PF18602">
    <property type="entry name" value="Rap1a"/>
    <property type="match status" value="1"/>
</dbReference>
<name>A0ABW7CL90_9GAMM</name>